<evidence type="ECO:0008006" key="3">
    <source>
        <dbReference type="Google" id="ProtNLM"/>
    </source>
</evidence>
<name>A0ABQ9YIV9_9EUKA</name>
<dbReference type="InterPro" id="IPR043136">
    <property type="entry name" value="B30.2/SPRY_sf"/>
</dbReference>
<evidence type="ECO:0000313" key="2">
    <source>
        <dbReference type="Proteomes" id="UP001281761"/>
    </source>
</evidence>
<dbReference type="EMBL" id="JARBJD010000005">
    <property type="protein sequence ID" value="KAK2963691.1"/>
    <property type="molecule type" value="Genomic_DNA"/>
</dbReference>
<reference evidence="1 2" key="1">
    <citation type="journal article" date="2022" name="bioRxiv">
        <title>Genomics of Preaxostyla Flagellates Illuminates Evolutionary Transitions and the Path Towards Mitochondrial Loss.</title>
        <authorList>
            <person name="Novak L.V.F."/>
            <person name="Treitli S.C."/>
            <person name="Pyrih J."/>
            <person name="Halakuc P."/>
            <person name="Pipaliya S.V."/>
            <person name="Vacek V."/>
            <person name="Brzon O."/>
            <person name="Soukal P."/>
            <person name="Eme L."/>
            <person name="Dacks J.B."/>
            <person name="Karnkowska A."/>
            <person name="Elias M."/>
            <person name="Hampl V."/>
        </authorList>
    </citation>
    <scope>NUCLEOTIDE SEQUENCE [LARGE SCALE GENOMIC DNA]</scope>
    <source>
        <strain evidence="1">NAU3</strain>
        <tissue evidence="1">Gut</tissue>
    </source>
</reference>
<accession>A0ABQ9YIV9</accession>
<evidence type="ECO:0000313" key="1">
    <source>
        <dbReference type="EMBL" id="KAK2963691.1"/>
    </source>
</evidence>
<comment type="caution">
    <text evidence="1">The sequence shown here is derived from an EMBL/GenBank/DDBJ whole genome shotgun (WGS) entry which is preliminary data.</text>
</comment>
<protein>
    <recommendedName>
        <fullName evidence="3">SPRY domain-containing protein</fullName>
    </recommendedName>
</protein>
<dbReference type="Gene3D" id="2.60.120.920">
    <property type="match status" value="1"/>
</dbReference>
<organism evidence="1 2">
    <name type="scientific">Blattamonas nauphoetae</name>
    <dbReference type="NCBI Taxonomy" id="2049346"/>
    <lineage>
        <taxon>Eukaryota</taxon>
        <taxon>Metamonada</taxon>
        <taxon>Preaxostyla</taxon>
        <taxon>Oxymonadida</taxon>
        <taxon>Blattamonas</taxon>
    </lineage>
</organism>
<sequence>MPLYSVGLNSSGYLYWNTPSSPSSQRRHIVLKEGDCVRIEVDLESTPRTVQFFVNGQAVDSYVSGIPSSVLIGFSVCAQGTSFRIDNISHLSRPTPISEEMEEIEW</sequence>
<gene>
    <name evidence="1" type="ORF">BLNAU_1256</name>
</gene>
<dbReference type="Proteomes" id="UP001281761">
    <property type="component" value="Unassembled WGS sequence"/>
</dbReference>
<keyword evidence="2" id="KW-1185">Reference proteome</keyword>
<proteinExistence type="predicted"/>